<protein>
    <submittedName>
        <fullName evidence="2">Uncharacterized protein</fullName>
    </submittedName>
</protein>
<sequence length="95" mass="10920">MFVTQLQHGGGQRRIVLKERAYRLCARAFQTAAWREVDMASLRDRSNKTTRKAERKHEFAQPDSIGGSRPHSTSNHLGARQTLRPQAARRPRRTP</sequence>
<name>A0A0D0N734_VARPD</name>
<evidence type="ECO:0000256" key="1">
    <source>
        <dbReference type="SAM" id="MobiDB-lite"/>
    </source>
</evidence>
<feature type="compositionally biased region" description="Basic and acidic residues" evidence="1">
    <location>
        <begin position="43"/>
        <end position="60"/>
    </location>
</feature>
<gene>
    <name evidence="2" type="ORF">RT97_00755</name>
</gene>
<accession>A0A0D0N734</accession>
<proteinExistence type="predicted"/>
<dbReference type="EMBL" id="JXQQ01000003">
    <property type="protein sequence ID" value="KIQ37190.1"/>
    <property type="molecule type" value="Genomic_DNA"/>
</dbReference>
<feature type="region of interest" description="Disordered" evidence="1">
    <location>
        <begin position="43"/>
        <end position="95"/>
    </location>
</feature>
<reference evidence="2 3" key="1">
    <citation type="submission" date="2014-12" db="EMBL/GenBank/DDBJ databases">
        <title>16Stimator: statistical estimation of ribosomal gene copy numbers from draft genome assemblies.</title>
        <authorList>
            <person name="Perisin M.A."/>
            <person name="Vetter M."/>
            <person name="Gilbert J.A."/>
            <person name="Bergelson J."/>
        </authorList>
    </citation>
    <scope>NUCLEOTIDE SEQUENCE [LARGE SCALE GENOMIC DNA]</scope>
    <source>
        <strain evidence="2 3">MEDvA23</strain>
    </source>
</reference>
<dbReference type="AlphaFoldDB" id="A0A0D0N734"/>
<evidence type="ECO:0000313" key="3">
    <source>
        <dbReference type="Proteomes" id="UP000032067"/>
    </source>
</evidence>
<comment type="caution">
    <text evidence="2">The sequence shown here is derived from an EMBL/GenBank/DDBJ whole genome shotgun (WGS) entry which is preliminary data.</text>
</comment>
<organism evidence="2 3">
    <name type="scientific">Variovorax paradoxus</name>
    <dbReference type="NCBI Taxonomy" id="34073"/>
    <lineage>
        <taxon>Bacteria</taxon>
        <taxon>Pseudomonadati</taxon>
        <taxon>Pseudomonadota</taxon>
        <taxon>Betaproteobacteria</taxon>
        <taxon>Burkholderiales</taxon>
        <taxon>Comamonadaceae</taxon>
        <taxon>Variovorax</taxon>
    </lineage>
</organism>
<dbReference type="RefSeq" id="WP_042576869.1">
    <property type="nucleotide sequence ID" value="NZ_JXQQ01000003.1"/>
</dbReference>
<dbReference type="Proteomes" id="UP000032067">
    <property type="component" value="Unassembled WGS sequence"/>
</dbReference>
<evidence type="ECO:0000313" key="2">
    <source>
        <dbReference type="EMBL" id="KIQ37190.1"/>
    </source>
</evidence>